<accession>A0A147KLH9</accession>
<evidence type="ECO:0000313" key="2">
    <source>
        <dbReference type="Proteomes" id="UP000074382"/>
    </source>
</evidence>
<dbReference type="RefSeq" id="WP_083947949.1">
    <property type="nucleotide sequence ID" value="NZ_KQ950180.1"/>
</dbReference>
<reference evidence="2" key="1">
    <citation type="journal article" date="2017" name="Acta Aliment.">
        <title>Plant polysaccharide degrading enzyme system of Thermpbifida cellulosilytica TB100 revealed by de novo genome project data.</title>
        <authorList>
            <person name="Toth A."/>
            <person name="Baka E."/>
            <person name="Luzics S."/>
            <person name="Bata-Vidacs I."/>
            <person name="Nagy I."/>
            <person name="Balint B."/>
            <person name="Herceg R."/>
            <person name="Olasz F."/>
            <person name="Wilk T."/>
            <person name="Nagy T."/>
            <person name="Kriszt B."/>
            <person name="Nagy I."/>
            <person name="Kukolya J."/>
        </authorList>
    </citation>
    <scope>NUCLEOTIDE SEQUENCE [LARGE SCALE GENOMIC DNA]</scope>
    <source>
        <strain evidence="2">TB100</strain>
    </source>
</reference>
<evidence type="ECO:0000313" key="1">
    <source>
        <dbReference type="EMBL" id="KUP98185.1"/>
    </source>
</evidence>
<dbReference type="Pfam" id="PF20471">
    <property type="entry name" value="DUF6716"/>
    <property type="match status" value="1"/>
</dbReference>
<name>A0A147KLH9_THECS</name>
<dbReference type="InterPro" id="IPR046561">
    <property type="entry name" value="DUF6716"/>
</dbReference>
<dbReference type="STRING" id="665004.AC529_02625"/>
<dbReference type="SUPFAM" id="SSF53756">
    <property type="entry name" value="UDP-Glycosyltransferase/glycogen phosphorylase"/>
    <property type="match status" value="1"/>
</dbReference>
<dbReference type="PATRIC" id="fig|665004.4.peg.1287"/>
<proteinExistence type="predicted"/>
<protein>
    <submittedName>
        <fullName evidence="1">Uncharacterized protein</fullName>
    </submittedName>
</protein>
<keyword evidence="2" id="KW-1185">Reference proteome</keyword>
<organism evidence="1 2">
    <name type="scientific">Thermobifida cellulosilytica TB100</name>
    <dbReference type="NCBI Taxonomy" id="665004"/>
    <lineage>
        <taxon>Bacteria</taxon>
        <taxon>Bacillati</taxon>
        <taxon>Actinomycetota</taxon>
        <taxon>Actinomycetes</taxon>
        <taxon>Streptosporangiales</taxon>
        <taxon>Nocardiopsidaceae</taxon>
        <taxon>Thermobifida</taxon>
    </lineage>
</organism>
<dbReference type="Proteomes" id="UP000074382">
    <property type="component" value="Unassembled WGS sequence"/>
</dbReference>
<gene>
    <name evidence="1" type="ORF">AC529_02625</name>
</gene>
<dbReference type="EMBL" id="LGEM01000014">
    <property type="protein sequence ID" value="KUP98185.1"/>
    <property type="molecule type" value="Genomic_DNA"/>
</dbReference>
<sequence>MTDRGTVHVMAIADSDSYLKWAAGLLDALPEEWSGELAVVRTPIAPSPSQMRAAVQGTRTGATLPPVLSATALRRAVRRVRPDAVVAACTGPVVDVLVNDLLSGLAPRPVLVSGLPGVSVPATEQAWRYRAPVDLFVLHSHREVAEFRELGARLGVTGEVGLATLPFLAADPVPAPDGPRNRVVFATQAKVPVEREERESILCALADLAARRPDLEVVVKLRARAHEQQTHRERHHFETLWHGLAAAGRVPADAVSFADGSMREHLARAAGFVTVSSTAALEAIAQDVPLLILSDFGVSAEMINLVFEGSGLLGTLDDLRAARFRTPDGQWCAANYFHGTADNDWVRRLSDLVERARHGGLPVRPPLLASSADRARRRRNRLRMDVPPRALRTIGRFRRRLKRIRRLASR</sequence>
<dbReference type="OrthoDB" id="8441777at2"/>
<dbReference type="AlphaFoldDB" id="A0A147KLH9"/>
<comment type="caution">
    <text evidence="1">The sequence shown here is derived from an EMBL/GenBank/DDBJ whole genome shotgun (WGS) entry which is preliminary data.</text>
</comment>